<evidence type="ECO:0000259" key="2">
    <source>
        <dbReference type="PROSITE" id="PS51054"/>
    </source>
</evidence>
<keyword evidence="4" id="KW-1185">Reference proteome</keyword>
<dbReference type="EMBL" id="CATNWA010014090">
    <property type="protein sequence ID" value="CAI9567310.1"/>
    <property type="molecule type" value="Genomic_DNA"/>
</dbReference>
<evidence type="ECO:0000313" key="3">
    <source>
        <dbReference type="EMBL" id="CAI9567310.1"/>
    </source>
</evidence>
<organism evidence="3 4">
    <name type="scientific">Staurois parvus</name>
    <dbReference type="NCBI Taxonomy" id="386267"/>
    <lineage>
        <taxon>Eukaryota</taxon>
        <taxon>Metazoa</taxon>
        <taxon>Chordata</taxon>
        <taxon>Craniata</taxon>
        <taxon>Vertebrata</taxon>
        <taxon>Euteleostomi</taxon>
        <taxon>Amphibia</taxon>
        <taxon>Batrachia</taxon>
        <taxon>Anura</taxon>
        <taxon>Neobatrachia</taxon>
        <taxon>Ranoidea</taxon>
        <taxon>Ranidae</taxon>
        <taxon>Staurois</taxon>
    </lineage>
</organism>
<evidence type="ECO:0000313" key="4">
    <source>
        <dbReference type="Proteomes" id="UP001162483"/>
    </source>
</evidence>
<feature type="domain" description="Orange" evidence="2">
    <location>
        <begin position="1"/>
        <end position="31"/>
    </location>
</feature>
<dbReference type="InterPro" id="IPR026652">
    <property type="entry name" value="CEP128"/>
</dbReference>
<proteinExistence type="predicted"/>
<dbReference type="InterPro" id="IPR003650">
    <property type="entry name" value="Orange_dom"/>
</dbReference>
<feature type="compositionally biased region" description="Basic and acidic residues" evidence="1">
    <location>
        <begin position="1"/>
        <end position="48"/>
    </location>
</feature>
<sequence>KRALEELSTRLNESQHQETVSERVQRRLQQLEKEMRVERQQADSRQEQLGHVSTQLQEALKKRDSNSNEVEASLKSKLGRTENEKTQLEVELERYRRRLDQTEGSRETLLCQVEDLRSQLVKVEEDRTHLQLQLSQMSHIQ</sequence>
<feature type="non-terminal residue" evidence="3">
    <location>
        <position position="1"/>
    </location>
</feature>
<name>A0ABN9D483_9NEOB</name>
<comment type="caution">
    <text evidence="3">The sequence shown here is derived from an EMBL/GenBank/DDBJ whole genome shotgun (WGS) entry which is preliminary data.</text>
</comment>
<evidence type="ECO:0000256" key="1">
    <source>
        <dbReference type="SAM" id="MobiDB-lite"/>
    </source>
</evidence>
<protein>
    <recommendedName>
        <fullName evidence="2">Orange domain-containing protein</fullName>
    </recommendedName>
</protein>
<accession>A0ABN9D483</accession>
<dbReference type="PROSITE" id="PS51054">
    <property type="entry name" value="ORANGE"/>
    <property type="match status" value="1"/>
</dbReference>
<feature type="non-terminal residue" evidence="3">
    <location>
        <position position="141"/>
    </location>
</feature>
<feature type="region of interest" description="Disordered" evidence="1">
    <location>
        <begin position="1"/>
        <end position="86"/>
    </location>
</feature>
<dbReference type="Proteomes" id="UP001162483">
    <property type="component" value="Unassembled WGS sequence"/>
</dbReference>
<gene>
    <name evidence="3" type="ORF">SPARVUS_LOCUS6504318</name>
</gene>
<dbReference type="PANTHER" id="PTHR46657">
    <property type="entry name" value="CENTROSOMAL PROTEIN OF 128 KDA"/>
    <property type="match status" value="1"/>
</dbReference>
<reference evidence="3" key="1">
    <citation type="submission" date="2023-05" db="EMBL/GenBank/DDBJ databases">
        <authorList>
            <person name="Stuckert A."/>
        </authorList>
    </citation>
    <scope>NUCLEOTIDE SEQUENCE</scope>
</reference>
<dbReference type="PANTHER" id="PTHR46657:SF1">
    <property type="entry name" value="CENTROSOMAL PROTEIN OF 128 KDA"/>
    <property type="match status" value="1"/>
</dbReference>